<protein>
    <submittedName>
        <fullName evidence="2">HNH homing endonuclease</fullName>
    </submittedName>
</protein>
<dbReference type="InterPro" id="IPR003615">
    <property type="entry name" value="HNH_nuc"/>
</dbReference>
<feature type="domain" description="HNH nuclease" evidence="1">
    <location>
        <begin position="47"/>
        <end position="90"/>
    </location>
</feature>
<dbReference type="InterPro" id="IPR044925">
    <property type="entry name" value="His-Me_finger_sf"/>
</dbReference>
<dbReference type="Proteomes" id="UP000595970">
    <property type="component" value="Segment"/>
</dbReference>
<name>A0A7S6HSA0_9CAUD</name>
<keyword evidence="3" id="KW-1185">Reference proteome</keyword>
<dbReference type="Pfam" id="PF13392">
    <property type="entry name" value="HNH_3"/>
    <property type="match status" value="1"/>
</dbReference>
<sequence>MDIHYDPASPTFLRWGSTASQNVRGKPAGNKRKTGYVFVYQGDKALAAQNIIWELHNGPIPKGYCVDHIDGDPSNNLLSNLRLATKAQNAANKRMPKNSSGHKGVSWNSRRGEYSVRVTCNGKVHFGGWFKELEPAVEKVKSMRKELHGEFACD</sequence>
<dbReference type="Gene3D" id="3.90.75.20">
    <property type="match status" value="1"/>
</dbReference>
<reference evidence="2 3" key="1">
    <citation type="journal article" date="2021" name="Arch.">
        <title>Characterization of bacteriophage T7-Ah reveals its lytic activity against a subset of both mesophilic and psychrophilic Aeromonas salmonicida strains.</title>
        <authorList>
            <person name="Leduc G.R."/>
            <person name="Paquet V.E."/>
            <person name="Vincent A.T."/>
            <person name="Charette S.J."/>
        </authorList>
    </citation>
    <scope>NUCLEOTIDE SEQUENCE [LARGE SCALE GENOMIC DNA]</scope>
</reference>
<dbReference type="GO" id="GO:0004519">
    <property type="term" value="F:endonuclease activity"/>
    <property type="evidence" value="ECO:0007669"/>
    <property type="project" value="UniProtKB-KW"/>
</dbReference>
<keyword evidence="2" id="KW-0378">Hydrolase</keyword>
<keyword evidence="2" id="KW-0255">Endonuclease</keyword>
<evidence type="ECO:0000259" key="1">
    <source>
        <dbReference type="Pfam" id="PF13392"/>
    </source>
</evidence>
<evidence type="ECO:0000313" key="2">
    <source>
        <dbReference type="EMBL" id="QOC54738.1"/>
    </source>
</evidence>
<proteinExistence type="predicted"/>
<evidence type="ECO:0000313" key="3">
    <source>
        <dbReference type="Proteomes" id="UP000595970"/>
    </source>
</evidence>
<dbReference type="SUPFAM" id="SSF54060">
    <property type="entry name" value="His-Me finger endonucleases"/>
    <property type="match status" value="1"/>
</dbReference>
<keyword evidence="2" id="KW-0540">Nuclease</keyword>
<accession>A0A7S6HSA0</accession>
<organism evidence="2 3">
    <name type="scientific">Aeromonas phage T7-Ah</name>
    <dbReference type="NCBI Taxonomy" id="2759196"/>
    <lineage>
        <taxon>Viruses</taxon>
        <taxon>Duplodnaviria</taxon>
        <taxon>Heunggongvirae</taxon>
        <taxon>Uroviricota</taxon>
        <taxon>Caudoviricetes</taxon>
        <taxon>Autographivirales</taxon>
        <taxon>Autotranscriptaviridae</taxon>
        <taxon>Studiervirinae</taxon>
        <taxon>Armandvirus</taxon>
        <taxon>Armandvirus T7Ah</taxon>
    </lineage>
</organism>
<dbReference type="EMBL" id="MT740748">
    <property type="protein sequence ID" value="QOC54738.1"/>
    <property type="molecule type" value="Genomic_DNA"/>
</dbReference>